<comment type="pathway">
    <text evidence="2">Protein modification; protein lipoylation via exogenous pathway; protein N(6)-(lipoyl)lysine from lipoate: step 2/2.</text>
</comment>
<comment type="similarity">
    <text evidence="3">Belongs to the LplA family.</text>
</comment>
<name>A0ABR0LXM8_9PEZI</name>
<dbReference type="PANTHER" id="PTHR12561:SF3">
    <property type="entry name" value="LIPOYLTRANSFERASE 1, MITOCHONDRIAL"/>
    <property type="match status" value="1"/>
</dbReference>
<dbReference type="Proteomes" id="UP001357485">
    <property type="component" value="Unassembled WGS sequence"/>
</dbReference>
<dbReference type="Gene3D" id="3.30.930.10">
    <property type="entry name" value="Bira Bifunctional Protein, Domain 2"/>
    <property type="match status" value="1"/>
</dbReference>
<dbReference type="InterPro" id="IPR004562">
    <property type="entry name" value="LipoylTrfase_LipoateP_Ligase"/>
</dbReference>
<evidence type="ECO:0000256" key="1">
    <source>
        <dbReference type="ARBA" id="ARBA00003253"/>
    </source>
</evidence>
<evidence type="ECO:0000313" key="7">
    <source>
        <dbReference type="Proteomes" id="UP001357485"/>
    </source>
</evidence>
<keyword evidence="7" id="KW-1185">Reference proteome</keyword>
<reference evidence="6 7" key="1">
    <citation type="submission" date="2023-08" db="EMBL/GenBank/DDBJ databases">
        <title>Black Yeasts Isolated from many extreme environments.</title>
        <authorList>
            <person name="Coleine C."/>
            <person name="Stajich J.E."/>
            <person name="Selbmann L."/>
        </authorList>
    </citation>
    <scope>NUCLEOTIDE SEQUENCE [LARGE SCALE GENOMIC DNA]</scope>
    <source>
        <strain evidence="6 7">CCFEE 536</strain>
    </source>
</reference>
<proteinExistence type="inferred from homology"/>
<accession>A0ABR0LXM8</accession>
<dbReference type="PROSITE" id="PS51733">
    <property type="entry name" value="BPL_LPL_CATALYTIC"/>
    <property type="match status" value="1"/>
</dbReference>
<dbReference type="EMBL" id="JAVRRA010008718">
    <property type="protein sequence ID" value="KAK5256044.1"/>
    <property type="molecule type" value="Genomic_DNA"/>
</dbReference>
<organism evidence="6 7">
    <name type="scientific">Cryomyces antarcticus</name>
    <dbReference type="NCBI Taxonomy" id="329879"/>
    <lineage>
        <taxon>Eukaryota</taxon>
        <taxon>Fungi</taxon>
        <taxon>Dikarya</taxon>
        <taxon>Ascomycota</taxon>
        <taxon>Pezizomycotina</taxon>
        <taxon>Dothideomycetes</taxon>
        <taxon>Dothideomycetes incertae sedis</taxon>
        <taxon>Cryomyces</taxon>
    </lineage>
</organism>
<evidence type="ECO:0000313" key="6">
    <source>
        <dbReference type="EMBL" id="KAK5256044.1"/>
    </source>
</evidence>
<dbReference type="Pfam" id="PF21948">
    <property type="entry name" value="LplA-B_cat"/>
    <property type="match status" value="1"/>
</dbReference>
<dbReference type="InterPro" id="IPR045864">
    <property type="entry name" value="aa-tRNA-synth_II/BPL/LPL"/>
</dbReference>
<dbReference type="InterPro" id="IPR004143">
    <property type="entry name" value="BPL_LPL_catalytic"/>
</dbReference>
<sequence>MVPSKGLRPWIRPIRNYQSLRRKHWSSWSDSVAASENDVQSYVSTSRDPYLNLSIEHYLLQKSPPSSKIMFLYVNRPSIIIGRNQNPWLEVNLGLLNAVPPNNARDTEPPSLGSVDLVRRRSGGGTVFHDEGNVNWTVICPSAIFTRDKHAEMVVRALRELGVDRARVNERHDIVLDQGTTFEAAVDRQDTHRTPYTVTDNAGPRPLKVSGSAYKLTRSRALHHGTCLLSSPNLNVIPHYLHSPAKPFIKARGVESVSSPVGNINIPNDNFMEVVKRKFADIYDAEGGCESQIVGEQQLDVLELRKGYNELKSLDWTFGQTPQFTFSSYPTEEDDRVRPASGLSPSARVFLKVRNGTISEASLSTSESTQFAYQEAQRVSQALEGRKLQGLDDWFDALRTTGALQDSSDLGAWLNKMLPPTTTPS</sequence>
<dbReference type="CDD" id="cd16443">
    <property type="entry name" value="LplA"/>
    <property type="match status" value="1"/>
</dbReference>
<gene>
    <name evidence="6" type="ORF">LTR16_004139</name>
</gene>
<evidence type="ECO:0000259" key="5">
    <source>
        <dbReference type="PROSITE" id="PS51733"/>
    </source>
</evidence>
<comment type="caution">
    <text evidence="6">The sequence shown here is derived from an EMBL/GenBank/DDBJ whole genome shotgun (WGS) entry which is preliminary data.</text>
</comment>
<dbReference type="PANTHER" id="PTHR12561">
    <property type="entry name" value="LIPOATE-PROTEIN LIGASE"/>
    <property type="match status" value="1"/>
</dbReference>
<evidence type="ECO:0000256" key="2">
    <source>
        <dbReference type="ARBA" id="ARBA00005085"/>
    </source>
</evidence>
<comment type="function">
    <text evidence="1">Catalyzes both the ATP-dependent activation of exogenously supplied lipoate to lipoyl-AMP and the transfer of the activated lipoyl onto the lipoyl domains of lipoate-dependent enzymes.</text>
</comment>
<evidence type="ECO:0000256" key="3">
    <source>
        <dbReference type="ARBA" id="ARBA00008242"/>
    </source>
</evidence>
<protein>
    <recommendedName>
        <fullName evidence="4">Putative lipoate-protein ligase A</fullName>
    </recommendedName>
</protein>
<evidence type="ECO:0000256" key="4">
    <source>
        <dbReference type="ARBA" id="ARBA00015925"/>
    </source>
</evidence>
<dbReference type="Gene3D" id="3.30.390.50">
    <property type="entry name" value="CO dehydrogenase flavoprotein, C-terminal domain"/>
    <property type="match status" value="1"/>
</dbReference>
<dbReference type="SUPFAM" id="SSF55681">
    <property type="entry name" value="Class II aaRS and biotin synthetases"/>
    <property type="match status" value="1"/>
</dbReference>
<feature type="domain" description="BPL/LPL catalytic" evidence="5">
    <location>
        <begin position="64"/>
        <end position="287"/>
    </location>
</feature>